<reference evidence="2 3" key="1">
    <citation type="journal article" date="2019" name="New Phytol.">
        <title>Comparative genomics reveals unique wood-decay strategies and fruiting body development in the Schizophyllaceae.</title>
        <authorList>
            <person name="Almasi E."/>
            <person name="Sahu N."/>
            <person name="Krizsan K."/>
            <person name="Balint B."/>
            <person name="Kovacs G.M."/>
            <person name="Kiss B."/>
            <person name="Cseklye J."/>
            <person name="Drula E."/>
            <person name="Henrissat B."/>
            <person name="Nagy I."/>
            <person name="Chovatia M."/>
            <person name="Adam C."/>
            <person name="LaButti K."/>
            <person name="Lipzen A."/>
            <person name="Riley R."/>
            <person name="Grigoriev I.V."/>
            <person name="Nagy L.G."/>
        </authorList>
    </citation>
    <scope>NUCLEOTIDE SEQUENCE [LARGE SCALE GENOMIC DNA]</scope>
    <source>
        <strain evidence="2 3">NL-1724</strain>
    </source>
</reference>
<evidence type="ECO:0000256" key="1">
    <source>
        <dbReference type="SAM" id="MobiDB-lite"/>
    </source>
</evidence>
<proteinExistence type="predicted"/>
<dbReference type="Proteomes" id="UP000320762">
    <property type="component" value="Unassembled WGS sequence"/>
</dbReference>
<evidence type="ECO:0000313" key="2">
    <source>
        <dbReference type="EMBL" id="TRM62410.1"/>
    </source>
</evidence>
<evidence type="ECO:0000313" key="3">
    <source>
        <dbReference type="Proteomes" id="UP000320762"/>
    </source>
</evidence>
<sequence length="598" mass="64701">MSSWIGCSSYASSSPLSSHNVSFYDLKSERPPFSLASSDSDDSPKHSGADEDESADMQSTIDSVPPRITVAPFDDVPFSQSFSGYIEEGQSDLLLCLSDSANETIDMTFHIDRFTNIRDEVDSQWSDDDIDEIMVMSPKDYSAPSPPRPQGHGATNKGVQDASFSDFELLRDSVLDLSLSKPKVKLCKSRKTGEVFMMKSLQDCDQIVWSEEPNSPLLASPSAVVTSCRLSRVPDKDDVFRFSSFPVSTTPPMRHVSYPSASSHTICVPSSPPIPAGLRTSASLLPLVTPPPPPAPVIRPVSSFPNLSKYKCPSFPAIAEENEVLGLSTTASLDVDKGTACPTLTLEPLLNEQPQLTAEERMDLFWQSIDRDATSPLSPPLEWLRHRSSIDALLNKSHTLLSSASAPRPCIVKPAPTPIPLPDGLKQIGNGIGFTYRIPAASNSKASICTASSGAVLRKLKALHLPVRRMRKGRKNIVVASKDDPPERLSGESADVLDIYADSPWGMTTPSAPTPSTMALSPDPFRSTLSPDPFRMVSPAWSAMSPLSSNGPLTPQTPFTVGEMRMAKDADDGLRLVTQPPSGMHVVLSDTMVPRGYD</sequence>
<feature type="region of interest" description="Disordered" evidence="1">
    <location>
        <begin position="32"/>
        <end position="67"/>
    </location>
</feature>
<gene>
    <name evidence="2" type="ORF">BD626DRAFT_499146</name>
</gene>
<organism evidence="2 3">
    <name type="scientific">Schizophyllum amplum</name>
    <dbReference type="NCBI Taxonomy" id="97359"/>
    <lineage>
        <taxon>Eukaryota</taxon>
        <taxon>Fungi</taxon>
        <taxon>Dikarya</taxon>
        <taxon>Basidiomycota</taxon>
        <taxon>Agaricomycotina</taxon>
        <taxon>Agaricomycetes</taxon>
        <taxon>Agaricomycetidae</taxon>
        <taxon>Agaricales</taxon>
        <taxon>Schizophyllaceae</taxon>
        <taxon>Schizophyllum</taxon>
    </lineage>
</organism>
<protein>
    <submittedName>
        <fullName evidence="2">Uncharacterized protein</fullName>
    </submittedName>
</protein>
<feature type="region of interest" description="Disordered" evidence="1">
    <location>
        <begin position="139"/>
        <end position="158"/>
    </location>
</feature>
<name>A0A550CC69_9AGAR</name>
<accession>A0A550CC69</accession>
<keyword evidence="3" id="KW-1185">Reference proteome</keyword>
<dbReference type="OrthoDB" id="3040259at2759"/>
<dbReference type="AlphaFoldDB" id="A0A550CC69"/>
<comment type="caution">
    <text evidence="2">The sequence shown here is derived from an EMBL/GenBank/DDBJ whole genome shotgun (WGS) entry which is preliminary data.</text>
</comment>
<dbReference type="EMBL" id="VDMD01000013">
    <property type="protein sequence ID" value="TRM62410.1"/>
    <property type="molecule type" value="Genomic_DNA"/>
</dbReference>